<organism evidence="3 4">
    <name type="scientific">Rozella allomycis (strain CSF55)</name>
    <dbReference type="NCBI Taxonomy" id="988480"/>
    <lineage>
        <taxon>Eukaryota</taxon>
        <taxon>Fungi</taxon>
        <taxon>Fungi incertae sedis</taxon>
        <taxon>Cryptomycota</taxon>
        <taxon>Cryptomycota incertae sedis</taxon>
        <taxon>Rozella</taxon>
    </lineage>
</organism>
<dbReference type="EMBL" id="KE560700">
    <property type="protein sequence ID" value="EPZ35965.1"/>
    <property type="molecule type" value="Genomic_DNA"/>
</dbReference>
<evidence type="ECO:0000313" key="3">
    <source>
        <dbReference type="EMBL" id="EPZ35965.1"/>
    </source>
</evidence>
<dbReference type="STRING" id="988480.A0A075B0B8"/>
<protein>
    <recommendedName>
        <fullName evidence="2">Myb-like domain-containing protein</fullName>
    </recommendedName>
</protein>
<sequence>MSAPTKFKPKIGVKRSKIDLEVKSNFKVEDPVSDTEAYSQEKDESDMKKFLNDDSNIIKEPVASSKKKSHGSTKTEVIVKKEISNMKMSDLAVLNFEKPTKRVNKIKVEEPKVISHADNIKPEPIAAPQVKIINGKVVIDQESILVSKKKLHEEPNEIISVVEGDLHMTSSSFAKKNSRSDRWSKFEDELFYKALNVCGTDFGLMSKLFPYRDRVQLKNKFKKEEKFNPRKINEALQSMTRITNELWQELTEISETINQIPINFEYAYNRPLVDFW</sequence>
<dbReference type="OrthoDB" id="272624at2759"/>
<dbReference type="InterPro" id="IPR001005">
    <property type="entry name" value="SANT/Myb"/>
</dbReference>
<dbReference type="PANTHER" id="PTHR22929:SF0">
    <property type="entry name" value="TRANSCRIPTION FACTOR TFIIIB COMPONENT B'' HOMOLOG"/>
    <property type="match status" value="1"/>
</dbReference>
<dbReference type="Gene3D" id="1.10.10.60">
    <property type="entry name" value="Homeodomain-like"/>
    <property type="match status" value="1"/>
</dbReference>
<dbReference type="PANTHER" id="PTHR22929">
    <property type="entry name" value="RNA POLYMERASE III TRANSCRIPTION INITIATION FACTOR B"/>
    <property type="match status" value="1"/>
</dbReference>
<feature type="region of interest" description="Disordered" evidence="1">
    <location>
        <begin position="30"/>
        <end position="50"/>
    </location>
</feature>
<dbReference type="InterPro" id="IPR009057">
    <property type="entry name" value="Homeodomain-like_sf"/>
</dbReference>
<gene>
    <name evidence="3" type="ORF">O9G_003880</name>
</gene>
<dbReference type="SUPFAM" id="SSF46689">
    <property type="entry name" value="Homeodomain-like"/>
    <property type="match status" value="1"/>
</dbReference>
<evidence type="ECO:0000313" key="4">
    <source>
        <dbReference type="Proteomes" id="UP000030755"/>
    </source>
</evidence>
<keyword evidence="4" id="KW-1185">Reference proteome</keyword>
<dbReference type="AlphaFoldDB" id="A0A075B0B8"/>
<evidence type="ECO:0000259" key="2">
    <source>
        <dbReference type="SMART" id="SM00717"/>
    </source>
</evidence>
<dbReference type="InterPro" id="IPR039467">
    <property type="entry name" value="TFIIIB_B''_Myb"/>
</dbReference>
<dbReference type="Pfam" id="PF15963">
    <property type="entry name" value="Myb_DNA-bind_7"/>
    <property type="match status" value="1"/>
</dbReference>
<reference evidence="3 4" key="1">
    <citation type="journal article" date="2013" name="Curr. Biol.">
        <title>Shared signatures of parasitism and phylogenomics unite Cryptomycota and microsporidia.</title>
        <authorList>
            <person name="James T.Y."/>
            <person name="Pelin A."/>
            <person name="Bonen L."/>
            <person name="Ahrendt S."/>
            <person name="Sain D."/>
            <person name="Corradi N."/>
            <person name="Stajich J.E."/>
        </authorList>
    </citation>
    <scope>NUCLEOTIDE SEQUENCE [LARGE SCALE GENOMIC DNA]</scope>
    <source>
        <strain evidence="3 4">CSF55</strain>
    </source>
</reference>
<feature type="domain" description="Myb-like" evidence="2">
    <location>
        <begin position="179"/>
        <end position="227"/>
    </location>
</feature>
<feature type="compositionally biased region" description="Basic and acidic residues" evidence="1">
    <location>
        <begin position="39"/>
        <end position="50"/>
    </location>
</feature>
<name>A0A075B0B8_ROZAC</name>
<dbReference type="SMART" id="SM00717">
    <property type="entry name" value="SANT"/>
    <property type="match status" value="1"/>
</dbReference>
<dbReference type="GO" id="GO:0000126">
    <property type="term" value="C:transcription factor TFIIIB complex"/>
    <property type="evidence" value="ECO:0007669"/>
    <property type="project" value="TreeGrafter"/>
</dbReference>
<dbReference type="GO" id="GO:0001156">
    <property type="term" value="F:TFIIIC-class transcription factor complex binding"/>
    <property type="evidence" value="ECO:0007669"/>
    <property type="project" value="TreeGrafter"/>
</dbReference>
<accession>A0A075B0B8</accession>
<dbReference type="HOGENOM" id="CLU_1008851_0_0_1"/>
<proteinExistence type="predicted"/>
<evidence type="ECO:0000256" key="1">
    <source>
        <dbReference type="SAM" id="MobiDB-lite"/>
    </source>
</evidence>
<dbReference type="GO" id="GO:0070898">
    <property type="term" value="P:RNA polymerase III preinitiation complex assembly"/>
    <property type="evidence" value="ECO:0007669"/>
    <property type="project" value="TreeGrafter"/>
</dbReference>
<dbReference type="Proteomes" id="UP000030755">
    <property type="component" value="Unassembled WGS sequence"/>
</dbReference>